<evidence type="ECO:0000313" key="2">
    <source>
        <dbReference type="Proteomes" id="UP000676079"/>
    </source>
</evidence>
<reference evidence="1 2" key="1">
    <citation type="submission" date="2021-05" db="EMBL/GenBank/DDBJ databases">
        <title>Direct Submission.</title>
        <authorList>
            <person name="Li K."/>
            <person name="Gao J."/>
        </authorList>
    </citation>
    <scope>NUCLEOTIDE SEQUENCE [LARGE SCALE GENOMIC DNA]</scope>
    <source>
        <strain evidence="1 2">Mg02</strain>
    </source>
</reference>
<protein>
    <submittedName>
        <fullName evidence="1">Uncharacterized protein</fullName>
    </submittedName>
</protein>
<sequence length="169" mass="18185">MAAIAAEADRAWERTLAEWGAAPGTPAERDLAALVADAPDRFEWRVVDAALDLLACPDCGAPLGSGERGCGPCDLADGNRYAAREVDRPAVAPRNEHAVRVAWTVARHPHRYGPRAVCGMELSLPEVYAGRMPTTAQAQAYRRLIDGLTDAQVESVASLDELLRLAARR</sequence>
<gene>
    <name evidence="1" type="ORF">KGD84_15975</name>
</gene>
<organism evidence="1 2">
    <name type="scientific">Nocardiopsis changdeensis</name>
    <dbReference type="NCBI Taxonomy" id="2831969"/>
    <lineage>
        <taxon>Bacteria</taxon>
        <taxon>Bacillati</taxon>
        <taxon>Actinomycetota</taxon>
        <taxon>Actinomycetes</taxon>
        <taxon>Streptosporangiales</taxon>
        <taxon>Nocardiopsidaceae</taxon>
        <taxon>Nocardiopsis</taxon>
    </lineage>
</organism>
<name>A0ABX8BUS7_9ACTN</name>
<dbReference type="EMBL" id="CP074133">
    <property type="protein sequence ID" value="QUX26000.1"/>
    <property type="molecule type" value="Genomic_DNA"/>
</dbReference>
<evidence type="ECO:0000313" key="1">
    <source>
        <dbReference type="EMBL" id="QUX26000.1"/>
    </source>
</evidence>
<proteinExistence type="predicted"/>
<keyword evidence="2" id="KW-1185">Reference proteome</keyword>
<accession>A0ABX8BUS7</accession>
<dbReference type="Proteomes" id="UP000676079">
    <property type="component" value="Chromosome"/>
</dbReference>